<dbReference type="OrthoDB" id="6658405at2"/>
<evidence type="ECO:0000313" key="3">
    <source>
        <dbReference type="Proteomes" id="UP000188169"/>
    </source>
</evidence>
<dbReference type="EMBL" id="FUGD01000065">
    <property type="protein sequence ID" value="SJM36863.1"/>
    <property type="molecule type" value="Genomic_DNA"/>
</dbReference>
<dbReference type="AlphaFoldDB" id="A0A1R4EED6"/>
<dbReference type="RefSeq" id="WP_143513949.1">
    <property type="nucleotide sequence ID" value="NZ_FUGD01000065.1"/>
</dbReference>
<keyword evidence="3" id="KW-1185">Reference proteome</keyword>
<sequence>MLSQSCCVKIALCGGLSLSSLVLVGCGNSIYHPAVNSSQILEQAATSEVIRNIGYPTHNGIRQKGSVLVGDNYSYLISTGNEGLDLVSQLSATDITIDQPILINRYPDNSVNITLSFRYGHTQNIKKDALSTQQRALLNQLCSNTSFNNCQLQLQGGMYAPLNPINSSVKLDKGLAAKIYSVKDKRVKTQAEVGVIPLKVILETIELPLEILSIIK</sequence>
<name>A0A1R4EED6_9GAMM</name>
<protein>
    <recommendedName>
        <fullName evidence="4">Lipoprotein</fullName>
    </recommendedName>
</protein>
<keyword evidence="1" id="KW-0732">Signal</keyword>
<evidence type="ECO:0000313" key="2">
    <source>
        <dbReference type="EMBL" id="SJM36863.1"/>
    </source>
</evidence>
<feature type="signal peptide" evidence="1">
    <location>
        <begin position="1"/>
        <end position="24"/>
    </location>
</feature>
<evidence type="ECO:0000256" key="1">
    <source>
        <dbReference type="SAM" id="SignalP"/>
    </source>
</evidence>
<evidence type="ECO:0008006" key="4">
    <source>
        <dbReference type="Google" id="ProtNLM"/>
    </source>
</evidence>
<gene>
    <name evidence="2" type="ORF">A1019T_00830</name>
</gene>
<accession>A0A1R4EED6</accession>
<organism evidence="2 3">
    <name type="scientific">Psychrobacter pasteurii</name>
    <dbReference type="NCBI Taxonomy" id="1945520"/>
    <lineage>
        <taxon>Bacteria</taxon>
        <taxon>Pseudomonadati</taxon>
        <taxon>Pseudomonadota</taxon>
        <taxon>Gammaproteobacteria</taxon>
        <taxon>Moraxellales</taxon>
        <taxon>Moraxellaceae</taxon>
        <taxon>Psychrobacter</taxon>
    </lineage>
</organism>
<feature type="chain" id="PRO_5013068559" description="Lipoprotein" evidence="1">
    <location>
        <begin position="25"/>
        <end position="216"/>
    </location>
</feature>
<proteinExistence type="predicted"/>
<reference evidence="3" key="1">
    <citation type="submission" date="2017-02" db="EMBL/GenBank/DDBJ databases">
        <authorList>
            <person name="Mornico D."/>
        </authorList>
    </citation>
    <scope>NUCLEOTIDE SEQUENCE [LARGE SCALE GENOMIC DNA]</scope>
</reference>
<dbReference type="Proteomes" id="UP000188169">
    <property type="component" value="Unassembled WGS sequence"/>
</dbReference>